<name>A0A5P1FN27_ASPOF</name>
<evidence type="ECO:0000259" key="9">
    <source>
        <dbReference type="PROSITE" id="PS50035"/>
    </source>
</evidence>
<comment type="catalytic activity">
    <reaction evidence="1">
        <text>a 1,2-diacyl-sn-glycero-3-phosphocholine + H2O = a 1,2-diacyl-sn-glycero-3-phosphate + choline + H(+)</text>
        <dbReference type="Rhea" id="RHEA:14445"/>
        <dbReference type="ChEBI" id="CHEBI:15354"/>
        <dbReference type="ChEBI" id="CHEBI:15377"/>
        <dbReference type="ChEBI" id="CHEBI:15378"/>
        <dbReference type="ChEBI" id="CHEBI:57643"/>
        <dbReference type="ChEBI" id="CHEBI:58608"/>
        <dbReference type="EC" id="3.1.4.4"/>
    </reaction>
</comment>
<keyword evidence="6" id="KW-0106">Calcium</keyword>
<dbReference type="PANTHER" id="PTHR18896:SF137">
    <property type="entry name" value="PHOSPHOLIPASE D ALPHA 4"/>
    <property type="match status" value="1"/>
</dbReference>
<keyword evidence="7" id="KW-0442">Lipid degradation</keyword>
<evidence type="ECO:0000256" key="6">
    <source>
        <dbReference type="ARBA" id="ARBA00022837"/>
    </source>
</evidence>
<evidence type="ECO:0000313" key="10">
    <source>
        <dbReference type="EMBL" id="ONK78091.1"/>
    </source>
</evidence>
<keyword evidence="5" id="KW-0378">Hydrolase</keyword>
<dbReference type="SMART" id="SM00155">
    <property type="entry name" value="PLDc"/>
    <property type="match status" value="1"/>
</dbReference>
<reference evidence="11" key="1">
    <citation type="journal article" date="2017" name="Nat. Commun.">
        <title>The asparagus genome sheds light on the origin and evolution of a young Y chromosome.</title>
        <authorList>
            <person name="Harkess A."/>
            <person name="Zhou J."/>
            <person name="Xu C."/>
            <person name="Bowers J.E."/>
            <person name="Van der Hulst R."/>
            <person name="Ayyampalayam S."/>
            <person name="Mercati F."/>
            <person name="Riccardi P."/>
            <person name="McKain M.R."/>
            <person name="Kakrana A."/>
            <person name="Tang H."/>
            <person name="Ray J."/>
            <person name="Groenendijk J."/>
            <person name="Arikit S."/>
            <person name="Mathioni S.M."/>
            <person name="Nakano M."/>
            <person name="Shan H."/>
            <person name="Telgmann-Rauber A."/>
            <person name="Kanno A."/>
            <person name="Yue Z."/>
            <person name="Chen H."/>
            <person name="Li W."/>
            <person name="Chen Y."/>
            <person name="Xu X."/>
            <person name="Zhang Y."/>
            <person name="Luo S."/>
            <person name="Chen H."/>
            <person name="Gao J."/>
            <person name="Mao Z."/>
            <person name="Pires J.C."/>
            <person name="Luo M."/>
            <person name="Kudrna D."/>
            <person name="Wing R.A."/>
            <person name="Meyers B.C."/>
            <person name="Yi K."/>
            <person name="Kong H."/>
            <person name="Lavrijsen P."/>
            <person name="Sunseri F."/>
            <person name="Falavigna A."/>
            <person name="Ye Y."/>
            <person name="Leebens-Mack J.H."/>
            <person name="Chen G."/>
        </authorList>
    </citation>
    <scope>NUCLEOTIDE SEQUENCE [LARGE SCALE GENOMIC DNA]</scope>
    <source>
        <strain evidence="11">cv. DH0086</strain>
    </source>
</reference>
<evidence type="ECO:0000256" key="7">
    <source>
        <dbReference type="ARBA" id="ARBA00022963"/>
    </source>
</evidence>
<accession>A0A5P1FN27</accession>
<keyword evidence="11" id="KW-1185">Reference proteome</keyword>
<dbReference type="Gramene" id="ONK78091">
    <property type="protein sequence ID" value="ONK78091"/>
    <property type="gene ID" value="A4U43_C02F14220"/>
</dbReference>
<dbReference type="OMA" id="YFDIAQA"/>
<dbReference type="GO" id="GO:0009395">
    <property type="term" value="P:phospholipid catabolic process"/>
    <property type="evidence" value="ECO:0007669"/>
    <property type="project" value="TreeGrafter"/>
</dbReference>
<feature type="domain" description="PLD phosphodiesterase" evidence="9">
    <location>
        <begin position="86"/>
        <end position="113"/>
    </location>
</feature>
<dbReference type="PANTHER" id="PTHR18896">
    <property type="entry name" value="PHOSPHOLIPASE D"/>
    <property type="match status" value="1"/>
</dbReference>
<dbReference type="SUPFAM" id="SSF56024">
    <property type="entry name" value="Phospholipase D/nuclease"/>
    <property type="match status" value="1"/>
</dbReference>
<dbReference type="EMBL" id="CM007382">
    <property type="protein sequence ID" value="ONK78091.1"/>
    <property type="molecule type" value="Genomic_DNA"/>
</dbReference>
<dbReference type="EC" id="3.1.4.4" evidence="2"/>
<dbReference type="Proteomes" id="UP000243459">
    <property type="component" value="Chromosome 2"/>
</dbReference>
<dbReference type="GO" id="GO:0046872">
    <property type="term" value="F:metal ion binding"/>
    <property type="evidence" value="ECO:0007669"/>
    <property type="project" value="UniProtKB-KW"/>
</dbReference>
<evidence type="ECO:0000313" key="11">
    <source>
        <dbReference type="Proteomes" id="UP000243459"/>
    </source>
</evidence>
<evidence type="ECO:0000256" key="3">
    <source>
        <dbReference type="ARBA" id="ARBA00022723"/>
    </source>
</evidence>
<dbReference type="InterPro" id="IPR001736">
    <property type="entry name" value="PLipase_D/transphosphatidylase"/>
</dbReference>
<proteinExistence type="predicted"/>
<evidence type="ECO:0000256" key="8">
    <source>
        <dbReference type="ARBA" id="ARBA00023098"/>
    </source>
</evidence>
<protein>
    <recommendedName>
        <fullName evidence="2">phospholipase D</fullName>
        <ecNumber evidence="2">3.1.4.4</ecNumber>
    </recommendedName>
</protein>
<evidence type="ECO:0000256" key="1">
    <source>
        <dbReference type="ARBA" id="ARBA00000798"/>
    </source>
</evidence>
<organism evidence="10 11">
    <name type="scientific">Asparagus officinalis</name>
    <name type="common">Garden asparagus</name>
    <dbReference type="NCBI Taxonomy" id="4686"/>
    <lineage>
        <taxon>Eukaryota</taxon>
        <taxon>Viridiplantae</taxon>
        <taxon>Streptophyta</taxon>
        <taxon>Embryophyta</taxon>
        <taxon>Tracheophyta</taxon>
        <taxon>Spermatophyta</taxon>
        <taxon>Magnoliopsida</taxon>
        <taxon>Liliopsida</taxon>
        <taxon>Asparagales</taxon>
        <taxon>Asparagaceae</taxon>
        <taxon>Asparagoideae</taxon>
        <taxon>Asparagus</taxon>
    </lineage>
</organism>
<dbReference type="GO" id="GO:0005886">
    <property type="term" value="C:plasma membrane"/>
    <property type="evidence" value="ECO:0007669"/>
    <property type="project" value="TreeGrafter"/>
</dbReference>
<dbReference type="GO" id="GO:0004630">
    <property type="term" value="F:phospholipase D activity"/>
    <property type="evidence" value="ECO:0007669"/>
    <property type="project" value="UniProtKB-EC"/>
</dbReference>
<evidence type="ECO:0000256" key="5">
    <source>
        <dbReference type="ARBA" id="ARBA00022801"/>
    </source>
</evidence>
<keyword evidence="8" id="KW-0443">Lipid metabolism</keyword>
<keyword evidence="4" id="KW-0677">Repeat</keyword>
<dbReference type="InterPro" id="IPR015679">
    <property type="entry name" value="PLipase_D_fam"/>
</dbReference>
<evidence type="ECO:0000256" key="2">
    <source>
        <dbReference type="ARBA" id="ARBA00012027"/>
    </source>
</evidence>
<dbReference type="PROSITE" id="PS50035">
    <property type="entry name" value="PLD"/>
    <property type="match status" value="1"/>
</dbReference>
<gene>
    <name evidence="10" type="ORF">A4U43_C02F14220</name>
</gene>
<evidence type="ECO:0000256" key="4">
    <source>
        <dbReference type="ARBA" id="ARBA00022737"/>
    </source>
</evidence>
<dbReference type="Pfam" id="PF00614">
    <property type="entry name" value="PLDc"/>
    <property type="match status" value="1"/>
</dbReference>
<dbReference type="InterPro" id="IPR024632">
    <property type="entry name" value="PLipase_D_C"/>
</dbReference>
<dbReference type="AlphaFoldDB" id="A0A5P1FN27"/>
<dbReference type="Gene3D" id="3.30.870.10">
    <property type="entry name" value="Endonuclease Chain A"/>
    <property type="match status" value="1"/>
</dbReference>
<sequence length="239" mass="27169">MPMWPEGVPESEPVQDILHWTRLTMAMMYKLIAQAIQEVGASSHPTDYLNFFCLANREEKGCGEYIPPASPPHSSNYWKAQNNRRFMIYVHSKIMLVDDEYIVIGSANINQRSMGGERDTEIAIGCYQPEHVGKEGSREGDIHKYRMSLWYEHIAKVEAAFLEPQSIECVSVLRRIGKEMWDVYRGDAVVDMRGVHIVSYPVDISEDGRVEDVDGGKFPDTNSLIKGRRSMLLPPVCTT</sequence>
<dbReference type="Pfam" id="PF12357">
    <property type="entry name" value="PLD_C"/>
    <property type="match status" value="1"/>
</dbReference>
<keyword evidence="3" id="KW-0479">Metal-binding</keyword>